<dbReference type="EMBL" id="KQ414755">
    <property type="protein sequence ID" value="KOC61712.1"/>
    <property type="molecule type" value="Genomic_DNA"/>
</dbReference>
<evidence type="ECO:0000313" key="3">
    <source>
        <dbReference type="Proteomes" id="UP000053825"/>
    </source>
</evidence>
<evidence type="ECO:0000256" key="1">
    <source>
        <dbReference type="SAM" id="MobiDB-lite"/>
    </source>
</evidence>
<feature type="compositionally biased region" description="Polar residues" evidence="1">
    <location>
        <begin position="46"/>
        <end position="86"/>
    </location>
</feature>
<reference evidence="2 3" key="1">
    <citation type="submission" date="2015-07" db="EMBL/GenBank/DDBJ databases">
        <title>The genome of Habropoda laboriosa.</title>
        <authorList>
            <person name="Pan H."/>
            <person name="Kapheim K."/>
        </authorList>
    </citation>
    <scope>NUCLEOTIDE SEQUENCE [LARGE SCALE GENOMIC DNA]</scope>
    <source>
        <strain evidence="2">0110345459</strain>
    </source>
</reference>
<accession>A0A0L7QSU9</accession>
<protein>
    <submittedName>
        <fullName evidence="2">Uncharacterized protein</fullName>
    </submittedName>
</protein>
<evidence type="ECO:0000313" key="2">
    <source>
        <dbReference type="EMBL" id="KOC61712.1"/>
    </source>
</evidence>
<gene>
    <name evidence="2" type="ORF">WH47_02969</name>
</gene>
<dbReference type="AlphaFoldDB" id="A0A0L7QSU9"/>
<organism evidence="2 3">
    <name type="scientific">Habropoda laboriosa</name>
    <dbReference type="NCBI Taxonomy" id="597456"/>
    <lineage>
        <taxon>Eukaryota</taxon>
        <taxon>Metazoa</taxon>
        <taxon>Ecdysozoa</taxon>
        <taxon>Arthropoda</taxon>
        <taxon>Hexapoda</taxon>
        <taxon>Insecta</taxon>
        <taxon>Pterygota</taxon>
        <taxon>Neoptera</taxon>
        <taxon>Endopterygota</taxon>
        <taxon>Hymenoptera</taxon>
        <taxon>Apocrita</taxon>
        <taxon>Aculeata</taxon>
        <taxon>Apoidea</taxon>
        <taxon>Anthophila</taxon>
        <taxon>Apidae</taxon>
        <taxon>Habropoda</taxon>
    </lineage>
</organism>
<name>A0A0L7QSU9_9HYME</name>
<proteinExistence type="predicted"/>
<sequence length="156" mass="17660">MEQDFDYVVAFPLKSWAFSLFDPNEFRYVVKTIPYMESVSGTCQGLENTDATVPSSANNPEKATSTNDVPQQMESGNQEESNSQDQAQDDKKVTKRSHGWNPWSYGGYGYGGYGWPWYGIGYGWYPGWSYYGHGYDGYGGYSGYRGYGHGGWYKGW</sequence>
<dbReference type="Proteomes" id="UP000053825">
    <property type="component" value="Unassembled WGS sequence"/>
</dbReference>
<keyword evidence="3" id="KW-1185">Reference proteome</keyword>
<feature type="region of interest" description="Disordered" evidence="1">
    <location>
        <begin position="46"/>
        <end position="98"/>
    </location>
</feature>